<dbReference type="InterPro" id="IPR001709">
    <property type="entry name" value="Flavoprot_Pyr_Nucl_cyt_Rdtase"/>
</dbReference>
<evidence type="ECO:0000256" key="3">
    <source>
        <dbReference type="ARBA" id="ARBA00023014"/>
    </source>
</evidence>
<name>A0A1H7REG6_9NOCA</name>
<keyword evidence="6" id="KW-1185">Reference proteome</keyword>
<dbReference type="GO" id="GO:0051537">
    <property type="term" value="F:2 iron, 2 sulfur cluster binding"/>
    <property type="evidence" value="ECO:0007669"/>
    <property type="project" value="UniProtKB-KW"/>
</dbReference>
<dbReference type="PRINTS" id="PR00410">
    <property type="entry name" value="PHEHYDRXLASE"/>
</dbReference>
<dbReference type="PANTHER" id="PTHR47354:SF5">
    <property type="entry name" value="PROTEIN RFBI"/>
    <property type="match status" value="1"/>
</dbReference>
<accession>A0A1H7REG6</accession>
<dbReference type="AlphaFoldDB" id="A0A1H7REG6"/>
<dbReference type="PRINTS" id="PR00371">
    <property type="entry name" value="FPNCR"/>
</dbReference>
<dbReference type="PROSITE" id="PS51384">
    <property type="entry name" value="FAD_FR"/>
    <property type="match status" value="1"/>
</dbReference>
<organism evidence="5 6">
    <name type="scientific">Rhodococcus maanshanensis</name>
    <dbReference type="NCBI Taxonomy" id="183556"/>
    <lineage>
        <taxon>Bacteria</taxon>
        <taxon>Bacillati</taxon>
        <taxon>Actinomycetota</taxon>
        <taxon>Actinomycetes</taxon>
        <taxon>Mycobacteriales</taxon>
        <taxon>Nocardiaceae</taxon>
        <taxon>Rhodococcus</taxon>
    </lineage>
</organism>
<dbReference type="InterPro" id="IPR039261">
    <property type="entry name" value="FNR_nucleotide-bd"/>
</dbReference>
<comment type="cofactor">
    <cofactor evidence="1">
        <name>FAD</name>
        <dbReference type="ChEBI" id="CHEBI:57692"/>
    </cofactor>
</comment>
<dbReference type="InterPro" id="IPR017927">
    <property type="entry name" value="FAD-bd_FR_type"/>
</dbReference>
<dbReference type="Pfam" id="PF00175">
    <property type="entry name" value="NAD_binding_1"/>
    <property type="match status" value="1"/>
</dbReference>
<dbReference type="EMBL" id="FOAW01000011">
    <property type="protein sequence ID" value="SEL58573.1"/>
    <property type="molecule type" value="Genomic_DNA"/>
</dbReference>
<proteinExistence type="predicted"/>
<evidence type="ECO:0000259" key="4">
    <source>
        <dbReference type="PROSITE" id="PS51384"/>
    </source>
</evidence>
<keyword evidence="2" id="KW-0479">Metal-binding</keyword>
<keyword evidence="2" id="KW-0408">Iron</keyword>
<reference evidence="6" key="1">
    <citation type="submission" date="2016-10" db="EMBL/GenBank/DDBJ databases">
        <authorList>
            <person name="Varghese N."/>
            <person name="Submissions S."/>
        </authorList>
    </citation>
    <scope>NUCLEOTIDE SEQUENCE [LARGE SCALE GENOMIC DNA]</scope>
    <source>
        <strain evidence="6">DSM 44675</strain>
    </source>
</reference>
<dbReference type="Pfam" id="PF00970">
    <property type="entry name" value="FAD_binding_6"/>
    <property type="match status" value="1"/>
</dbReference>
<dbReference type="Gene3D" id="2.40.30.10">
    <property type="entry name" value="Translation factors"/>
    <property type="match status" value="1"/>
</dbReference>
<evidence type="ECO:0000256" key="2">
    <source>
        <dbReference type="ARBA" id="ARBA00022714"/>
    </source>
</evidence>
<dbReference type="InterPro" id="IPR050415">
    <property type="entry name" value="MRET"/>
</dbReference>
<protein>
    <submittedName>
        <fullName evidence="5">NAD(P)H-flavin reductase</fullName>
    </submittedName>
</protein>
<keyword evidence="3" id="KW-0411">Iron-sulfur</keyword>
<dbReference type="GO" id="GO:0016491">
    <property type="term" value="F:oxidoreductase activity"/>
    <property type="evidence" value="ECO:0007669"/>
    <property type="project" value="InterPro"/>
</dbReference>
<gene>
    <name evidence="5" type="ORF">SAMN05444583_11163</name>
</gene>
<dbReference type="SUPFAM" id="SSF63380">
    <property type="entry name" value="Riboflavin synthase domain-like"/>
    <property type="match status" value="1"/>
</dbReference>
<dbReference type="InterPro" id="IPR008333">
    <property type="entry name" value="Cbr1-like_FAD-bd_dom"/>
</dbReference>
<dbReference type="CDD" id="cd06187">
    <property type="entry name" value="O2ase_reductase_like"/>
    <property type="match status" value="1"/>
</dbReference>
<dbReference type="Proteomes" id="UP000198677">
    <property type="component" value="Unassembled WGS sequence"/>
</dbReference>
<sequence>MRVARLTLERKLTHVLVAIAFVQVPTPSRYPLGMQNTGVEEQVWTATVVEHHRLRTDLAVVRLEGEFVPFTAGQSVAVTVPQNPRVSRRYSPALPPSLDGKLEFHVRTVPAGWISGAIVGDTAPGDQWQISEPSGRLSVDDSGRDVVMVAGGTGLAPFRSIILELARRPRPPRVYLFVGGRHPRDLYGSDMLWILAQQLDWLTVVPVVESVQDPEWADEWHEHTRVDIGYGPDDIIAGTLAEVVSSYGAYTDHQVLVCGSPAMVRFTLRALIDSGTPAGAIQFE</sequence>
<feature type="domain" description="FAD-binding FR-type" evidence="4">
    <location>
        <begin position="41"/>
        <end position="140"/>
    </location>
</feature>
<dbReference type="InterPro" id="IPR017938">
    <property type="entry name" value="Riboflavin_synthase-like_b-brl"/>
</dbReference>
<dbReference type="Gene3D" id="3.40.50.80">
    <property type="entry name" value="Nucleotide-binding domain of ferredoxin-NADP reductase (FNR) module"/>
    <property type="match status" value="1"/>
</dbReference>
<evidence type="ECO:0000256" key="1">
    <source>
        <dbReference type="ARBA" id="ARBA00001974"/>
    </source>
</evidence>
<keyword evidence="2" id="KW-0001">2Fe-2S</keyword>
<evidence type="ECO:0000313" key="5">
    <source>
        <dbReference type="EMBL" id="SEL58573.1"/>
    </source>
</evidence>
<dbReference type="PANTHER" id="PTHR47354">
    <property type="entry name" value="NADH OXIDOREDUCTASE HCR"/>
    <property type="match status" value="1"/>
</dbReference>
<evidence type="ECO:0000313" key="6">
    <source>
        <dbReference type="Proteomes" id="UP000198677"/>
    </source>
</evidence>
<dbReference type="InterPro" id="IPR001433">
    <property type="entry name" value="OxRdtase_FAD/NAD-bd"/>
</dbReference>
<dbReference type="SUPFAM" id="SSF52343">
    <property type="entry name" value="Ferredoxin reductase-like, C-terminal NADP-linked domain"/>
    <property type="match status" value="1"/>
</dbReference>